<accession>A0A5C1QLZ9</accession>
<organism evidence="2 3">
    <name type="scientific">Oceanispirochaeta crateris</name>
    <dbReference type="NCBI Taxonomy" id="2518645"/>
    <lineage>
        <taxon>Bacteria</taxon>
        <taxon>Pseudomonadati</taxon>
        <taxon>Spirochaetota</taxon>
        <taxon>Spirochaetia</taxon>
        <taxon>Spirochaetales</taxon>
        <taxon>Spirochaetaceae</taxon>
        <taxon>Oceanispirochaeta</taxon>
    </lineage>
</organism>
<reference evidence="2 3" key="1">
    <citation type="submission" date="2019-02" db="EMBL/GenBank/DDBJ databases">
        <title>Complete Genome Sequence and Methylome Analysis of free living Spirochaetas.</title>
        <authorList>
            <person name="Fomenkov A."/>
            <person name="Dubinina G."/>
            <person name="Leshcheva N."/>
            <person name="Mikheeva N."/>
            <person name="Grabovich M."/>
            <person name="Vincze T."/>
            <person name="Roberts R.J."/>
        </authorList>
    </citation>
    <scope>NUCLEOTIDE SEQUENCE [LARGE SCALE GENOMIC DNA]</scope>
    <source>
        <strain evidence="2 3">K2</strain>
    </source>
</reference>
<proteinExistence type="predicted"/>
<protein>
    <submittedName>
        <fullName evidence="2">Uncharacterized protein</fullName>
    </submittedName>
</protein>
<dbReference type="Gene3D" id="1.20.5.1230">
    <property type="entry name" value="Apolipoprotein A-I"/>
    <property type="match status" value="1"/>
</dbReference>
<dbReference type="NCBIfam" id="NF047514">
    <property type="entry name" value="SpiroCoCo_N"/>
    <property type="match status" value="1"/>
</dbReference>
<dbReference type="Proteomes" id="UP000324209">
    <property type="component" value="Chromosome"/>
</dbReference>
<keyword evidence="3" id="KW-1185">Reference proteome</keyword>
<feature type="coiled-coil region" evidence="1">
    <location>
        <begin position="31"/>
        <end position="97"/>
    </location>
</feature>
<evidence type="ECO:0000313" key="2">
    <source>
        <dbReference type="EMBL" id="QEN08527.1"/>
    </source>
</evidence>
<dbReference type="NCBIfam" id="NF047516">
    <property type="entry name" value="LA_3659_fam"/>
    <property type="match status" value="1"/>
</dbReference>
<dbReference type="Gene3D" id="1.20.58.60">
    <property type="match status" value="1"/>
</dbReference>
<dbReference type="KEGG" id="ock:EXM22_11220"/>
<dbReference type="OrthoDB" id="353238at2"/>
<feature type="coiled-coil region" evidence="1">
    <location>
        <begin position="715"/>
        <end position="742"/>
    </location>
</feature>
<dbReference type="EMBL" id="CP036150">
    <property type="protein sequence ID" value="QEN08527.1"/>
    <property type="molecule type" value="Genomic_DNA"/>
</dbReference>
<feature type="coiled-coil region" evidence="1">
    <location>
        <begin position="780"/>
        <end position="1036"/>
    </location>
</feature>
<dbReference type="AlphaFoldDB" id="A0A5C1QLZ9"/>
<dbReference type="RefSeq" id="WP_149486608.1">
    <property type="nucleotide sequence ID" value="NZ_CP036150.1"/>
</dbReference>
<dbReference type="PANTHER" id="PTHR19327">
    <property type="entry name" value="GOLGIN"/>
    <property type="match status" value="1"/>
</dbReference>
<feature type="coiled-coil region" evidence="1">
    <location>
        <begin position="343"/>
        <end position="370"/>
    </location>
</feature>
<evidence type="ECO:0000256" key="1">
    <source>
        <dbReference type="SAM" id="Coils"/>
    </source>
</evidence>
<gene>
    <name evidence="2" type="ORF">EXM22_11220</name>
</gene>
<keyword evidence="1" id="KW-0175">Coiled coil</keyword>
<name>A0A5C1QLZ9_9SPIO</name>
<sequence length="1120" mass="130733">MLFNTGDIIVLAIVFLVLFLNRQFDKNNRSLEKVRKYADKVKDELDKLVKDKKTEIHDLNIDIEVQEKTNREILKRILQANEESQNRSEELESYKDRLGDVSGRLEELDTLTKNVDENLVRIKKESEYVDSVGVRLNKLLEKTEDLTAGMTSLHESFRKENAQALEELQKSFHGEMSTVYKQFLNNLEASGEKLDQFRGHVDELLESRDRIGKEKLDAFTAQWTSVEDNYLARLEKVASEGVALESDSFLHLKELLSSHTESLSAGWNNEMQRLERRFQNLSEELNNGMESLDENHTLWKNRSDEQILRFNDHLAAATGEQQSTLKAMKDELESMMQDFSATRTGMVRQKDEVEQELERLDSRLGAHKSNVDAQLQEFTDTFTGRIEETAETLQIEALKAIEKKLKEYESGFFPRFNKLEQFMNDMDTLESSLRMSMNEVSERVMSEFSAFDLKMKNLRSDEERDTDERAEKIRMAMNELEQGLDELKSRAYDNVSAQLQVFEDDFFTDLKKRDDSIQNSLRDWQENLDRQITDLADQQNRDRVEMERSCSAELNKRLGELQTRVSQQFEKFQTQVVSFRESLDSRVDEGNSLIISYREDLQNKVSTMRDESMDFMVRELERLSMGLNERVEVSEKDINQKLNLLMSDLDQSRREFSIQSETIQSDVTSWQQKILQQIKDDEAQIRESYDDFKTSITSDLNEIRDDFKSQKEELILSSNEERADLKQDLAAMSEKVYQLQTDLKDKSESTLERFNSDYNLFMLDFQKKLRESQNDAELKIREMRQGVSDAREKMDAYQKKLVTRVEEDTRHLTSNLEEIERKQQDFIAQTHIFEKADRLKETLSRNILELKGDLQKVDSNMDRLKDYQAGFDRVQDQYQGILDQINRFMEEKQKVEELEDKIRSMVSLSKSVDLKLDQVSSLHDMLQQYQSRVKELEDQHHALDSRFLRMESKAILVDKTVEQVDEYAITVETLQKSIDMLKNELNPLSGRLKDIEQRNTFLLENKESADSVYSKIASLDQVLADLDEKAEKINQARDWIARTETRMDGVVKQAQDQVKLLGRLAERDGSAPRAGGSPDMDTRETVLRLARLGWKTEDIARTLKLSRGEVELILEITPRS</sequence>
<evidence type="ECO:0000313" key="3">
    <source>
        <dbReference type="Proteomes" id="UP000324209"/>
    </source>
</evidence>
<feature type="coiled-coil region" evidence="1">
    <location>
        <begin position="264"/>
        <end position="291"/>
    </location>
</feature>
<dbReference type="PANTHER" id="PTHR19327:SF0">
    <property type="entry name" value="GOLGIN SUBFAMILY A MEMBER 4"/>
    <property type="match status" value="1"/>
</dbReference>
<dbReference type="NCBIfam" id="NF047515">
    <property type="entry name" value="SpiroCoCo_C"/>
    <property type="match status" value="1"/>
</dbReference>